<organism evidence="3 4">
    <name type="scientific">Gonium pectorale</name>
    <name type="common">Green alga</name>
    <dbReference type="NCBI Taxonomy" id="33097"/>
    <lineage>
        <taxon>Eukaryota</taxon>
        <taxon>Viridiplantae</taxon>
        <taxon>Chlorophyta</taxon>
        <taxon>core chlorophytes</taxon>
        <taxon>Chlorophyceae</taxon>
        <taxon>CS clade</taxon>
        <taxon>Chlamydomonadales</taxon>
        <taxon>Volvocaceae</taxon>
        <taxon>Gonium</taxon>
    </lineage>
</organism>
<dbReference type="InterPro" id="IPR052994">
    <property type="entry name" value="Tiny_macrocysts_regulators"/>
</dbReference>
<feature type="region of interest" description="Disordered" evidence="1">
    <location>
        <begin position="934"/>
        <end position="996"/>
    </location>
</feature>
<feature type="region of interest" description="Disordered" evidence="1">
    <location>
        <begin position="75"/>
        <end position="102"/>
    </location>
</feature>
<dbReference type="Proteomes" id="UP000075714">
    <property type="component" value="Unassembled WGS sequence"/>
</dbReference>
<evidence type="ECO:0008006" key="5">
    <source>
        <dbReference type="Google" id="ProtNLM"/>
    </source>
</evidence>
<name>A0A150H0H1_GONPE</name>
<feature type="compositionally biased region" description="Basic and acidic residues" evidence="1">
    <location>
        <begin position="15"/>
        <end position="29"/>
    </location>
</feature>
<feature type="transmembrane region" description="Helical" evidence="2">
    <location>
        <begin position="1773"/>
        <end position="1795"/>
    </location>
</feature>
<feature type="transmembrane region" description="Helical" evidence="2">
    <location>
        <begin position="1557"/>
        <end position="1578"/>
    </location>
</feature>
<dbReference type="PANTHER" id="PTHR31600:SF2">
    <property type="entry name" value="GAMETE ENRICHED GENE 10 PROTEIN-RELATED"/>
    <property type="match status" value="1"/>
</dbReference>
<feature type="transmembrane region" description="Helical" evidence="2">
    <location>
        <begin position="1125"/>
        <end position="1147"/>
    </location>
</feature>
<proteinExistence type="predicted"/>
<feature type="compositionally biased region" description="Gly residues" evidence="1">
    <location>
        <begin position="937"/>
        <end position="946"/>
    </location>
</feature>
<evidence type="ECO:0000313" key="4">
    <source>
        <dbReference type="Proteomes" id="UP000075714"/>
    </source>
</evidence>
<feature type="region of interest" description="Disordered" evidence="1">
    <location>
        <begin position="1893"/>
        <end position="1917"/>
    </location>
</feature>
<feature type="region of interest" description="Disordered" evidence="1">
    <location>
        <begin position="1020"/>
        <end position="1087"/>
    </location>
</feature>
<protein>
    <recommendedName>
        <fullName evidence="5">PAS domain-containing protein</fullName>
    </recommendedName>
</protein>
<keyword evidence="4" id="KW-1185">Reference proteome</keyword>
<sequence length="1917" mass="199355">MFTFEPSSAAAPLPDRPRDKPERRGDTAPDGKLSSFEPNSDGSRGGGLVATVLAHATRGSVHGGTFGLGGGNAHASVHGGRHGLTTGAAHASGSAGTGDNSAWSSPVSLPRTVWRHKYASPLCFDTFLQPGAFGTVKVYSVVLRRCSESAAQVSLLEAAAGSYQLPAFSAAASPLPYRWSDLAPHVSMQVPPTVPRHGFRYEEMLLVADAKGQILHVTASLAAALGRSSEAIRAGGLSMLIPEPASILHGPWLQELGIPQSAGLSAPPPPFSCRRGVAVSLCTYSEEQGPGTRPFRLSVSHRLAEGGGSKIHVVSLVPITTEQAASERHLRLTVDLSGTIVAADENAPAELFGADPRVMVGRSVAQLIDLFRPDAVDEELLGPEVSAALSPNGALPFCPSPLAAGALLGEGSGEATAANDKAQEEDVLQGASAIAQAAFRRRLTKALLELARRSSENPGCSWRVGVHVPPDEAARQELEQLAALLGPGDAELAAHFMGAKTVPAVMRVRLLKGQDPQGVSNRSDSKQRPARPSAAGVSRPVRRLRTPPDAAPAAATNAAAKATMAVAMEAATAGYVVASSGVAPSLVIEVELWRADLLSGVLEVDEKGRVVRADATCPLGQAGLVLGTPSAALSSCSISDFLPVPPDGVAALLDNGPGDAGSAVRGALKKRGSKLPMAGTPVVLKARHGSDGCALALTVHAVRRTGPSGSAFLMLRPSAPSVAQPGFLRWLYDDDASCLMAPESGGSSGGEERAFKYLSSPGIGGSGTGWSHDAKAALLDSAVSLDQIKVATIGAFPVASRAVDPVRSFAARKAATLTGLSSMDVADQTAASGLVRTAPPQQHSSTVTGVGAIDSRLGASHPQHASMKALLAAAAVKAAAAPPPPQLAVPPVSIEAGISTARIAAMRRTASGASPAMPSRLSVATGLKRLAEDAVGTDGGADGGGVAEIDRGKTPSTGLSSLIQDTAYEQSVRPRDKGSEAPNAERVPSMRRQQSGALLTTADEVLSVRLSPRHVASLLQAPMDDGPQGPSGAGGAADDADSNDSPVEAVADGSDGDIHDGGVATAGKTRDSATGSGGGEGATDTEMESEAGALVANYSVGKRFKKLNKILTSPLAQQPARRLRWHAMGVVAVLLAAHTATFVLLLTELLQQQASVKDLNSVAEASRRVHEIAINGRIIDRLYAGNSHVEGVPQFGEPVEDALAATYADLSDVTSSLKELHHGVYLGFRSLRRIASDFGLRDIWDNPGLNITAFYDANDPDDPSRIMSSVEPPAPTTLRMGLWDAGNMYLTKAFEMHNNGPYVVAQGANFTNWSTWRFIHANGLTVIFPAYQATLDALVQLTVAKSKTIYNMQLIVLCLEGGLLCLTACAYMWFVASKFSQLRYNLYGVFIQIPLGVTRGLANMSLRLEAGEDDEEEQAALQMQEMPTNDPAGAGNGGEGDALLTDNAVMAAGQGPGLQQEGPAKKPSAGIRARRSSTLNFALKGGHVAPGADDNNGGDGDAAGPAAVGAGEGSRSERLAAVSGAVGWLAFWRSRARASPTARSSKAKRRLIPSQRLAFYLVLPFTLWGLAVIIMNLVGSEYLVALSAPIATLNVVNSFLVRAHRIIFYSLEVAAAFSQEACDTLKSVLIKELTNLKLEYSVMLYGNEVVPDTDNSHYRLAKTGVVFGGFTRPAQLLYHTADCLCKDPDGCQSSDSPLYQVTRNGLDVLLKAQYSYVESLAMQPHQASGMNSTEFIAIWSTGQTDMEGGVTTMSSVFLDEVQGSYSRVVVQQVIMFSIAWVWGLAFLVLQLRPLLRKSHNEMRRIAELLSQLPGEVDCEALVTAVILGEQGTAMPAAGPRRQSAFGLGAGGGNGGGISGKLGHNDIGTSGSPALAKAASGIVKSGRAPDFGAVTTGSVRMKPSGVGQKSDLAGKGTA</sequence>
<feature type="region of interest" description="Disordered" evidence="1">
    <location>
        <begin position="514"/>
        <end position="553"/>
    </location>
</feature>
<comment type="caution">
    <text evidence="3">The sequence shown here is derived from an EMBL/GenBank/DDBJ whole genome shotgun (WGS) entry which is preliminary data.</text>
</comment>
<dbReference type="OrthoDB" id="545912at2759"/>
<dbReference type="PANTHER" id="PTHR31600">
    <property type="entry name" value="TINY MACROCYSTS PROTEIN B-RELATED"/>
    <property type="match status" value="1"/>
</dbReference>
<feature type="region of interest" description="Disordered" evidence="1">
    <location>
        <begin position="1486"/>
        <end position="1510"/>
    </location>
</feature>
<feature type="transmembrane region" description="Helical" evidence="2">
    <location>
        <begin position="1354"/>
        <end position="1376"/>
    </location>
</feature>
<evidence type="ECO:0000313" key="3">
    <source>
        <dbReference type="EMBL" id="KXZ55667.1"/>
    </source>
</evidence>
<dbReference type="EMBL" id="LSYV01000003">
    <property type="protein sequence ID" value="KXZ55667.1"/>
    <property type="molecule type" value="Genomic_DNA"/>
</dbReference>
<reference evidence="4" key="1">
    <citation type="journal article" date="2016" name="Nat. Commun.">
        <title>The Gonium pectorale genome demonstrates co-option of cell cycle regulation during the evolution of multicellularity.</title>
        <authorList>
            <person name="Hanschen E.R."/>
            <person name="Marriage T.N."/>
            <person name="Ferris P.J."/>
            <person name="Hamaji T."/>
            <person name="Toyoda A."/>
            <person name="Fujiyama A."/>
            <person name="Neme R."/>
            <person name="Noguchi H."/>
            <person name="Minakuchi Y."/>
            <person name="Suzuki M."/>
            <person name="Kawai-Toyooka H."/>
            <person name="Smith D.R."/>
            <person name="Sparks H."/>
            <person name="Anderson J."/>
            <person name="Bakaric R."/>
            <person name="Luria V."/>
            <person name="Karger A."/>
            <person name="Kirschner M.W."/>
            <person name="Durand P.M."/>
            <person name="Michod R.E."/>
            <person name="Nozaki H."/>
            <person name="Olson B.J."/>
        </authorList>
    </citation>
    <scope>NUCLEOTIDE SEQUENCE [LARGE SCALE GENOMIC DNA]</scope>
    <source>
        <strain evidence="4">NIES-2863</strain>
    </source>
</reference>
<feature type="compositionally biased region" description="Low complexity" evidence="1">
    <location>
        <begin position="83"/>
        <end position="98"/>
    </location>
</feature>
<accession>A0A150H0H1</accession>
<keyword evidence="2" id="KW-1133">Transmembrane helix</keyword>
<evidence type="ECO:0000256" key="2">
    <source>
        <dbReference type="SAM" id="Phobius"/>
    </source>
</evidence>
<keyword evidence="2" id="KW-0472">Membrane</keyword>
<keyword evidence="2" id="KW-0812">Transmembrane</keyword>
<feature type="transmembrane region" description="Helical" evidence="2">
    <location>
        <begin position="1382"/>
        <end position="1402"/>
    </location>
</feature>
<evidence type="ECO:0000256" key="1">
    <source>
        <dbReference type="SAM" id="MobiDB-lite"/>
    </source>
</evidence>
<gene>
    <name evidence="3" type="ORF">GPECTOR_2g1217</name>
</gene>
<feature type="compositionally biased region" description="Polar residues" evidence="1">
    <location>
        <begin position="954"/>
        <end position="969"/>
    </location>
</feature>
<feature type="region of interest" description="Disordered" evidence="1">
    <location>
        <begin position="1"/>
        <end position="47"/>
    </location>
</feature>